<dbReference type="STRING" id="1093900.A0A507B7S0"/>
<feature type="compositionally biased region" description="Low complexity" evidence="2">
    <location>
        <begin position="44"/>
        <end position="60"/>
    </location>
</feature>
<sequence length="434" mass="47460">MATEDARYRQSTQYRLWSFSRSQLAELRTTTNDYAAASISDRLSASSTTTSASTPAVSASNTPNHHQSSSAAAAAAPPSSESKPALPDFLTPGEEAQLLKFYTVELLRAAAFCELPVDIQATAAVFLRRFYLTNSIMTYPPTDMLKTALFFGSKAEGYYTRLKKFAENFPNTTSEQILAGEFLLCQGIRFAFDVRHPYRALEGAIMDLRRYGDIDETRINQAHKRARAVLKFSSLVTDVYFHYTPSQIMMGALSFADQGLAERIIQETFKHTHEDEESSDANNTKGATDGAANGASSKARKAETRREKIGGADVRDKVLASVKSCREMLAAEPPERFNEYWGTPESNNIIKPLIRKLKKCRDPDRWDLVALQKAKMEMAYKKGEKEGGGGGGGGGGDKDDDGAVFGGGGSGPDPKRRKVSKMPANDPFGPALKG</sequence>
<dbReference type="Proteomes" id="UP000319257">
    <property type="component" value="Unassembled WGS sequence"/>
</dbReference>
<dbReference type="EMBL" id="SKBQ01000039">
    <property type="protein sequence ID" value="TPX12818.1"/>
    <property type="molecule type" value="Genomic_DNA"/>
</dbReference>
<dbReference type="RefSeq" id="XP_030994529.1">
    <property type="nucleotide sequence ID" value="XM_031141360.1"/>
</dbReference>
<dbReference type="GO" id="GO:0006357">
    <property type="term" value="P:regulation of transcription by RNA polymerase II"/>
    <property type="evidence" value="ECO:0007669"/>
    <property type="project" value="InterPro"/>
</dbReference>
<feature type="region of interest" description="Disordered" evidence="2">
    <location>
        <begin position="270"/>
        <end position="309"/>
    </location>
</feature>
<name>A0A507B7S0_9PEZI</name>
<evidence type="ECO:0000313" key="5">
    <source>
        <dbReference type="Proteomes" id="UP000319257"/>
    </source>
</evidence>
<dbReference type="FunCoup" id="A0A507B7S0">
    <property type="interactions" value="892"/>
</dbReference>
<dbReference type="InterPro" id="IPR031658">
    <property type="entry name" value="Cyclin_C_2"/>
</dbReference>
<dbReference type="Pfam" id="PF16899">
    <property type="entry name" value="Cyclin_C_2"/>
    <property type="match status" value="1"/>
</dbReference>
<dbReference type="GO" id="GO:0016538">
    <property type="term" value="F:cyclin-dependent protein serine/threonine kinase regulator activity"/>
    <property type="evidence" value="ECO:0007669"/>
    <property type="project" value="InterPro"/>
</dbReference>
<keyword evidence="5" id="KW-1185">Reference proteome</keyword>
<accession>A0A507B7S0</accession>
<dbReference type="SUPFAM" id="SSF47954">
    <property type="entry name" value="Cyclin-like"/>
    <property type="match status" value="2"/>
</dbReference>
<organism evidence="4 5">
    <name type="scientific">Thyridium curvatum</name>
    <dbReference type="NCBI Taxonomy" id="1093900"/>
    <lineage>
        <taxon>Eukaryota</taxon>
        <taxon>Fungi</taxon>
        <taxon>Dikarya</taxon>
        <taxon>Ascomycota</taxon>
        <taxon>Pezizomycotina</taxon>
        <taxon>Sordariomycetes</taxon>
        <taxon>Sordariomycetidae</taxon>
        <taxon>Thyridiales</taxon>
        <taxon>Thyridiaceae</taxon>
        <taxon>Thyridium</taxon>
    </lineage>
</organism>
<feature type="domain" description="Cyclin C-terminal" evidence="3">
    <location>
        <begin position="196"/>
        <end position="329"/>
    </location>
</feature>
<feature type="region of interest" description="Disordered" evidence="2">
    <location>
        <begin position="42"/>
        <end position="88"/>
    </location>
</feature>
<feature type="region of interest" description="Disordered" evidence="2">
    <location>
        <begin position="381"/>
        <end position="434"/>
    </location>
</feature>
<dbReference type="PANTHER" id="PTHR10026">
    <property type="entry name" value="CYCLIN"/>
    <property type="match status" value="1"/>
</dbReference>
<dbReference type="GeneID" id="41974145"/>
<evidence type="ECO:0000256" key="2">
    <source>
        <dbReference type="SAM" id="MobiDB-lite"/>
    </source>
</evidence>
<dbReference type="OrthoDB" id="340962at2759"/>
<dbReference type="Gene3D" id="1.10.472.10">
    <property type="entry name" value="Cyclin-like"/>
    <property type="match status" value="2"/>
</dbReference>
<feature type="compositionally biased region" description="Basic and acidic residues" evidence="2">
    <location>
        <begin position="300"/>
        <end position="309"/>
    </location>
</feature>
<evidence type="ECO:0000259" key="3">
    <source>
        <dbReference type="Pfam" id="PF16899"/>
    </source>
</evidence>
<dbReference type="InterPro" id="IPR043198">
    <property type="entry name" value="Cyclin/Ssn8"/>
</dbReference>
<dbReference type="CDD" id="cd20525">
    <property type="entry name" value="CYCLIN_CCNH_rpt2"/>
    <property type="match status" value="1"/>
</dbReference>
<dbReference type="CDD" id="cd20524">
    <property type="entry name" value="CYCLIN_CCNH_rpt1"/>
    <property type="match status" value="1"/>
</dbReference>
<dbReference type="InterPro" id="IPR036915">
    <property type="entry name" value="Cyclin-like_sf"/>
</dbReference>
<evidence type="ECO:0000313" key="4">
    <source>
        <dbReference type="EMBL" id="TPX12818.1"/>
    </source>
</evidence>
<comment type="caution">
    <text evidence="4">The sequence shown here is derived from an EMBL/GenBank/DDBJ whole genome shotgun (WGS) entry which is preliminary data.</text>
</comment>
<keyword evidence="1" id="KW-0195">Cyclin</keyword>
<dbReference type="AlphaFoldDB" id="A0A507B7S0"/>
<reference evidence="4 5" key="1">
    <citation type="submission" date="2019-06" db="EMBL/GenBank/DDBJ databases">
        <title>Draft genome sequence of the filamentous fungus Phialemoniopsis curvata isolated from diesel fuel.</title>
        <authorList>
            <person name="Varaljay V.A."/>
            <person name="Lyon W.J."/>
            <person name="Crouch A.L."/>
            <person name="Drake C.E."/>
            <person name="Hollomon J.M."/>
            <person name="Nadeau L.J."/>
            <person name="Nunn H.S."/>
            <person name="Stevenson B.S."/>
            <person name="Bojanowski C.L."/>
            <person name="Crookes-Goodson W.J."/>
        </authorList>
    </citation>
    <scope>NUCLEOTIDE SEQUENCE [LARGE SCALE GENOMIC DNA]</scope>
    <source>
        <strain evidence="4 5">D216</strain>
    </source>
</reference>
<feature type="compositionally biased region" description="Low complexity" evidence="2">
    <location>
        <begin position="68"/>
        <end position="85"/>
    </location>
</feature>
<evidence type="ECO:0000256" key="1">
    <source>
        <dbReference type="ARBA" id="ARBA00023127"/>
    </source>
</evidence>
<protein>
    <recommendedName>
        <fullName evidence="3">Cyclin C-terminal domain-containing protein</fullName>
    </recommendedName>
</protein>
<gene>
    <name evidence="4" type="ORF">E0L32_006698</name>
</gene>
<dbReference type="InParanoid" id="A0A507B7S0"/>
<proteinExistence type="predicted"/>